<gene>
    <name evidence="2" type="ORF">A2406_03985</name>
</gene>
<keyword evidence="1" id="KW-1133">Transmembrane helix</keyword>
<accession>A0A1G2BX90</accession>
<organism evidence="2 3">
    <name type="scientific">Candidatus Komeilibacteria bacterium RIFOXYC1_FULL_37_11</name>
    <dbReference type="NCBI Taxonomy" id="1798555"/>
    <lineage>
        <taxon>Bacteria</taxon>
        <taxon>Candidatus Komeiliibacteriota</taxon>
    </lineage>
</organism>
<sequence>MLYFKNIRSIQKTRSYIMRKWIFASILMIVLIALVAAYSPQPQDIPGIGDDSIAFIIQDNYSYDIPYSGPECQWDFEIRDPYIINPSPQSCQLEVTNLETKKVYTVRHRIILSGSRYHIKRLLLSDSSVLSEHNLTINR</sequence>
<reference evidence="2 3" key="1">
    <citation type="journal article" date="2016" name="Nat. Commun.">
        <title>Thousands of microbial genomes shed light on interconnected biogeochemical processes in an aquifer system.</title>
        <authorList>
            <person name="Anantharaman K."/>
            <person name="Brown C.T."/>
            <person name="Hug L.A."/>
            <person name="Sharon I."/>
            <person name="Castelle C.J."/>
            <person name="Probst A.J."/>
            <person name="Thomas B.C."/>
            <person name="Singh A."/>
            <person name="Wilkins M.J."/>
            <person name="Karaoz U."/>
            <person name="Brodie E.L."/>
            <person name="Williams K.H."/>
            <person name="Hubbard S.S."/>
            <person name="Banfield J.F."/>
        </authorList>
    </citation>
    <scope>NUCLEOTIDE SEQUENCE [LARGE SCALE GENOMIC DNA]</scope>
</reference>
<dbReference type="AlphaFoldDB" id="A0A1G2BX90"/>
<evidence type="ECO:0000313" key="3">
    <source>
        <dbReference type="Proteomes" id="UP000177626"/>
    </source>
</evidence>
<evidence type="ECO:0000313" key="2">
    <source>
        <dbReference type="EMBL" id="OGY93698.1"/>
    </source>
</evidence>
<comment type="caution">
    <text evidence="2">The sequence shown here is derived from an EMBL/GenBank/DDBJ whole genome shotgun (WGS) entry which is preliminary data.</text>
</comment>
<dbReference type="Proteomes" id="UP000177626">
    <property type="component" value="Unassembled WGS sequence"/>
</dbReference>
<keyword evidence="1" id="KW-0472">Membrane</keyword>
<evidence type="ECO:0000256" key="1">
    <source>
        <dbReference type="SAM" id="Phobius"/>
    </source>
</evidence>
<protein>
    <submittedName>
        <fullName evidence="2">Uncharacterized protein</fullName>
    </submittedName>
</protein>
<name>A0A1G2BX90_9BACT</name>
<keyword evidence="1" id="KW-0812">Transmembrane</keyword>
<feature type="transmembrane region" description="Helical" evidence="1">
    <location>
        <begin position="21"/>
        <end position="38"/>
    </location>
</feature>
<proteinExistence type="predicted"/>
<dbReference type="EMBL" id="MHKQ01000018">
    <property type="protein sequence ID" value="OGY93698.1"/>
    <property type="molecule type" value="Genomic_DNA"/>
</dbReference>